<evidence type="ECO:0000259" key="1">
    <source>
        <dbReference type="Pfam" id="PF13460"/>
    </source>
</evidence>
<evidence type="ECO:0000313" key="2">
    <source>
        <dbReference type="EMBL" id="UYF93679.1"/>
    </source>
</evidence>
<evidence type="ECO:0000313" key="3">
    <source>
        <dbReference type="Proteomes" id="UP001163947"/>
    </source>
</evidence>
<protein>
    <submittedName>
        <fullName evidence="2">NAD(P)H-binding protein</fullName>
    </submittedName>
</protein>
<dbReference type="SUPFAM" id="SSF51735">
    <property type="entry name" value="NAD(P)-binding Rossmann-fold domains"/>
    <property type="match status" value="1"/>
</dbReference>
<proteinExistence type="predicted"/>
<dbReference type="PANTHER" id="PTHR43162:SF1">
    <property type="entry name" value="PRESTALK A DIFFERENTIATION PROTEIN A"/>
    <property type="match status" value="1"/>
</dbReference>
<feature type="domain" description="NAD(P)-binding" evidence="1">
    <location>
        <begin position="10"/>
        <end position="130"/>
    </location>
</feature>
<dbReference type="RefSeq" id="WP_065923053.1">
    <property type="nucleotide sequence ID" value="NZ_CP069306.1"/>
</dbReference>
<dbReference type="PANTHER" id="PTHR43162">
    <property type="match status" value="1"/>
</dbReference>
<dbReference type="AlphaFoldDB" id="A0AA46SDE5"/>
<organism evidence="2 3">
    <name type="scientific">Rhodococcus aetherivorans</name>
    <dbReference type="NCBI Taxonomy" id="191292"/>
    <lineage>
        <taxon>Bacteria</taxon>
        <taxon>Bacillati</taxon>
        <taxon>Actinomycetota</taxon>
        <taxon>Actinomycetes</taxon>
        <taxon>Mycobacteriales</taxon>
        <taxon>Nocardiaceae</taxon>
        <taxon>Rhodococcus</taxon>
    </lineage>
</organism>
<sequence>MDERPVLVLGSTGTVGRRVTRQLRERGHAVRAGSRSGDVPFDWFDPHTWKPAVSGAGAVFVMAPDGVPVADGFVDMAVAEGVSRFVLLSSKAVDVMGDERLLAAERAVTSSGAEWTVVRPDWFDQNFDEGFLRAAVLAGEIVLPLGDMRQAFNDAGDIAAVAVAALTGDGHAGRTYELSGPDALSFGEAAAVIACASGRKVRYRGEPDAYLETMTGLGLDRAQVLAEIEAFEALRATGDATPNDVVAEVAGRPPVSFETYVRAAAERGAWA</sequence>
<dbReference type="Gene3D" id="3.40.50.720">
    <property type="entry name" value="NAD(P)-binding Rossmann-like Domain"/>
    <property type="match status" value="1"/>
</dbReference>
<gene>
    <name evidence="2" type="ORF">OCS65_25130</name>
</gene>
<dbReference type="InterPro" id="IPR051604">
    <property type="entry name" value="Ergot_Alk_Oxidoreductase"/>
</dbReference>
<reference evidence="2" key="1">
    <citation type="submission" date="2022-09" db="EMBL/GenBank/DDBJ databases">
        <title>The genome sequence of Rhodococcus aetherivorans N1.</title>
        <authorList>
            <person name="Jiang W."/>
        </authorList>
    </citation>
    <scope>NUCLEOTIDE SEQUENCE</scope>
    <source>
        <strain evidence="2">N1</strain>
    </source>
</reference>
<accession>A0AA46SDE5</accession>
<dbReference type="Gene3D" id="3.90.25.10">
    <property type="entry name" value="UDP-galactose 4-epimerase, domain 1"/>
    <property type="match status" value="1"/>
</dbReference>
<dbReference type="Proteomes" id="UP001163947">
    <property type="component" value="Chromosome"/>
</dbReference>
<dbReference type="GeneID" id="83623772"/>
<dbReference type="InterPro" id="IPR016040">
    <property type="entry name" value="NAD(P)-bd_dom"/>
</dbReference>
<dbReference type="Pfam" id="PF13460">
    <property type="entry name" value="NAD_binding_10"/>
    <property type="match status" value="1"/>
</dbReference>
<dbReference type="InterPro" id="IPR036291">
    <property type="entry name" value="NAD(P)-bd_dom_sf"/>
</dbReference>
<name>A0AA46SDE5_9NOCA</name>
<dbReference type="EMBL" id="CP106982">
    <property type="protein sequence ID" value="UYF93679.1"/>
    <property type="molecule type" value="Genomic_DNA"/>
</dbReference>